<gene>
    <name evidence="4" type="ORF">Aglo03_43140</name>
</gene>
<dbReference type="PANTHER" id="PTHR18964:SF149">
    <property type="entry name" value="BIFUNCTIONAL UDP-N-ACETYLGLUCOSAMINE 2-EPIMERASE_N-ACETYLMANNOSAMINE KINASE"/>
    <property type="match status" value="1"/>
</dbReference>
<name>A0A9W6VC04_9PSEU</name>
<dbReference type="AlphaFoldDB" id="A0A9W6VC04"/>
<comment type="caution">
    <text evidence="4">The sequence shown here is derived from an EMBL/GenBank/DDBJ whole genome shotgun (WGS) entry which is preliminary data.</text>
</comment>
<dbReference type="InterPro" id="IPR036390">
    <property type="entry name" value="WH_DNA-bd_sf"/>
</dbReference>
<evidence type="ECO:0000313" key="4">
    <source>
        <dbReference type="EMBL" id="GLW93498.1"/>
    </source>
</evidence>
<dbReference type="InterPro" id="IPR036388">
    <property type="entry name" value="WH-like_DNA-bd_sf"/>
</dbReference>
<feature type="domain" description="HTH marR-type" evidence="3">
    <location>
        <begin position="15"/>
        <end position="58"/>
    </location>
</feature>
<dbReference type="GO" id="GO:0003700">
    <property type="term" value="F:DNA-binding transcription factor activity"/>
    <property type="evidence" value="ECO:0007669"/>
    <property type="project" value="InterPro"/>
</dbReference>
<dbReference type="EMBL" id="BSSD01000006">
    <property type="protein sequence ID" value="GLW93498.1"/>
    <property type="molecule type" value="Genomic_DNA"/>
</dbReference>
<dbReference type="InterPro" id="IPR000835">
    <property type="entry name" value="HTH_MarR-typ"/>
</dbReference>
<evidence type="ECO:0000259" key="3">
    <source>
        <dbReference type="Pfam" id="PF12802"/>
    </source>
</evidence>
<evidence type="ECO:0000256" key="2">
    <source>
        <dbReference type="SAM" id="MobiDB-lite"/>
    </source>
</evidence>
<feature type="region of interest" description="Disordered" evidence="2">
    <location>
        <begin position="385"/>
        <end position="404"/>
    </location>
</feature>
<dbReference type="SUPFAM" id="SSF46785">
    <property type="entry name" value="Winged helix' DNA-binding domain"/>
    <property type="match status" value="1"/>
</dbReference>
<dbReference type="PANTHER" id="PTHR18964">
    <property type="entry name" value="ROK (REPRESSOR, ORF, KINASE) FAMILY"/>
    <property type="match status" value="1"/>
</dbReference>
<evidence type="ECO:0000313" key="5">
    <source>
        <dbReference type="Proteomes" id="UP001165042"/>
    </source>
</evidence>
<dbReference type="Pfam" id="PF12802">
    <property type="entry name" value="MarR_2"/>
    <property type="match status" value="1"/>
</dbReference>
<dbReference type="InterPro" id="IPR000600">
    <property type="entry name" value="ROK"/>
</dbReference>
<dbReference type="Gene3D" id="1.10.10.10">
    <property type="entry name" value="Winged helix-like DNA-binding domain superfamily/Winged helix DNA-binding domain"/>
    <property type="match status" value="1"/>
</dbReference>
<dbReference type="Gene3D" id="3.30.420.40">
    <property type="match status" value="2"/>
</dbReference>
<dbReference type="InterPro" id="IPR043129">
    <property type="entry name" value="ATPase_NBD"/>
</dbReference>
<proteinExistence type="inferred from homology"/>
<dbReference type="SUPFAM" id="SSF53067">
    <property type="entry name" value="Actin-like ATPase domain"/>
    <property type="match status" value="1"/>
</dbReference>
<accession>A0A9W6VC04</accession>
<comment type="similarity">
    <text evidence="1">Belongs to the ROK (NagC/XylR) family.</text>
</comment>
<evidence type="ECO:0000256" key="1">
    <source>
        <dbReference type="ARBA" id="ARBA00006479"/>
    </source>
</evidence>
<reference evidence="4" key="1">
    <citation type="submission" date="2023-02" db="EMBL/GenBank/DDBJ databases">
        <title>Actinokineospora globicatena NBRC 15670.</title>
        <authorList>
            <person name="Ichikawa N."/>
            <person name="Sato H."/>
            <person name="Tonouchi N."/>
        </authorList>
    </citation>
    <scope>NUCLEOTIDE SEQUENCE</scope>
    <source>
        <strain evidence="4">NBRC 15670</strain>
    </source>
</reference>
<protein>
    <recommendedName>
        <fullName evidence="3">HTH marR-type domain-containing protein</fullName>
    </recommendedName>
</protein>
<dbReference type="RefSeq" id="WP_285611837.1">
    <property type="nucleotide sequence ID" value="NZ_BSSD01000006.1"/>
</dbReference>
<keyword evidence="5" id="KW-1185">Reference proteome</keyword>
<dbReference type="Pfam" id="PF00480">
    <property type="entry name" value="ROK"/>
    <property type="match status" value="1"/>
</dbReference>
<sequence>MPDIPRRPSVRATNAAAVLAVIRREGPLSRAAIGEHTGLSMPTVSRQVGVLIELGLLREFPELVPVGAIGRPRVPIHLDDTTFAACGVHIGVSTTTYGLADLRGTLLDSEEIPTPQGSAEDALAHIAGKVRAFLRRWPRRRVVGIGLASGGLVDVERGHLDHDRLGWHRVPAADLLRRATGYPVHLDGHVAAMANAELLFGWGPRVSSLLYFYAREVVGIALSVDGVLHRGPGGGGSIAHLPIGGDTRCPCGATGCLEATVADRTVADRAVAAGIVAEPDIRLVRAAATAGDATANALLADRATALGRAVGLLRDALNPDRVVLGGQAITDPAERLPDLLRAFATTTTLPGTDIVSVTRFGPTLQATAACTGLLNRLFDHPLDLLDQAPRTDHPAKRSTDPVGA</sequence>
<dbReference type="Proteomes" id="UP001165042">
    <property type="component" value="Unassembled WGS sequence"/>
</dbReference>
<organism evidence="4 5">
    <name type="scientific">Actinokineospora globicatena</name>
    <dbReference type="NCBI Taxonomy" id="103729"/>
    <lineage>
        <taxon>Bacteria</taxon>
        <taxon>Bacillati</taxon>
        <taxon>Actinomycetota</taxon>
        <taxon>Actinomycetes</taxon>
        <taxon>Pseudonocardiales</taxon>
        <taxon>Pseudonocardiaceae</taxon>
        <taxon>Actinokineospora</taxon>
    </lineage>
</organism>